<evidence type="ECO:0000313" key="1">
    <source>
        <dbReference type="EMBL" id="EOX91853.1"/>
    </source>
</evidence>
<name>A0A061DPG7_THECC</name>
<organism evidence="1 2">
    <name type="scientific">Theobroma cacao</name>
    <name type="common">Cacao</name>
    <name type="synonym">Cocoa</name>
    <dbReference type="NCBI Taxonomy" id="3641"/>
    <lineage>
        <taxon>Eukaryota</taxon>
        <taxon>Viridiplantae</taxon>
        <taxon>Streptophyta</taxon>
        <taxon>Embryophyta</taxon>
        <taxon>Tracheophyta</taxon>
        <taxon>Spermatophyta</taxon>
        <taxon>Magnoliopsida</taxon>
        <taxon>eudicotyledons</taxon>
        <taxon>Gunneridae</taxon>
        <taxon>Pentapetalae</taxon>
        <taxon>rosids</taxon>
        <taxon>malvids</taxon>
        <taxon>Malvales</taxon>
        <taxon>Malvaceae</taxon>
        <taxon>Byttnerioideae</taxon>
        <taxon>Theobroma</taxon>
    </lineage>
</organism>
<sequence length="69" mass="8122">MLRHLSEFDNKKDEKQVGGLILTPLERQQLLRCIRNLSFSCSLLGGTHRTLLHLVEDKLFLWLYEVNNQ</sequence>
<dbReference type="Proteomes" id="UP000026915">
    <property type="component" value="Chromosome 1"/>
</dbReference>
<gene>
    <name evidence="1" type="ORF">TCM_000916</name>
</gene>
<protein>
    <submittedName>
        <fullName evidence="1">Uncharacterized protein</fullName>
    </submittedName>
</protein>
<dbReference type="EMBL" id="CM001879">
    <property type="protein sequence ID" value="EOX91853.1"/>
    <property type="molecule type" value="Genomic_DNA"/>
</dbReference>
<dbReference type="Gramene" id="EOX91853">
    <property type="protein sequence ID" value="EOX91853"/>
    <property type="gene ID" value="TCM_000916"/>
</dbReference>
<dbReference type="InParanoid" id="A0A061DPG7"/>
<dbReference type="HOGENOM" id="CLU_2780936_0_0_1"/>
<evidence type="ECO:0000313" key="2">
    <source>
        <dbReference type="Proteomes" id="UP000026915"/>
    </source>
</evidence>
<dbReference type="AlphaFoldDB" id="A0A061DPG7"/>
<accession>A0A061DPG7</accession>
<proteinExistence type="predicted"/>
<reference evidence="1 2" key="1">
    <citation type="journal article" date="2013" name="Genome Biol.">
        <title>The genome sequence of the most widely cultivated cacao type and its use to identify candidate genes regulating pod color.</title>
        <authorList>
            <person name="Motamayor J.C."/>
            <person name="Mockaitis K."/>
            <person name="Schmutz J."/>
            <person name="Haiminen N."/>
            <person name="Iii D.L."/>
            <person name="Cornejo O."/>
            <person name="Findley S.D."/>
            <person name="Zheng P."/>
            <person name="Utro F."/>
            <person name="Royaert S."/>
            <person name="Saski C."/>
            <person name="Jenkins J."/>
            <person name="Podicheti R."/>
            <person name="Zhao M."/>
            <person name="Scheffler B.E."/>
            <person name="Stack J.C."/>
            <person name="Feltus F.A."/>
            <person name="Mustiga G.M."/>
            <person name="Amores F."/>
            <person name="Phillips W."/>
            <person name="Marelli J.P."/>
            <person name="May G.D."/>
            <person name="Shapiro H."/>
            <person name="Ma J."/>
            <person name="Bustamante C.D."/>
            <person name="Schnell R.J."/>
            <person name="Main D."/>
            <person name="Gilbert D."/>
            <person name="Parida L."/>
            <person name="Kuhn D.N."/>
        </authorList>
    </citation>
    <scope>NUCLEOTIDE SEQUENCE [LARGE SCALE GENOMIC DNA]</scope>
    <source>
        <strain evidence="2">cv. Matina 1-6</strain>
    </source>
</reference>
<keyword evidence="2" id="KW-1185">Reference proteome</keyword>